<gene>
    <name evidence="12" type="ORF">LRAMOSA09088</name>
</gene>
<feature type="domain" description="UV-stimulated scaffold protein A C-terminal" evidence="11">
    <location>
        <begin position="417"/>
        <end position="512"/>
    </location>
</feature>
<dbReference type="PANTHER" id="PTHR28670">
    <property type="entry name" value="UV-STIMULATED SCAFFOLD PROTEIN A"/>
    <property type="match status" value="1"/>
</dbReference>
<dbReference type="AlphaFoldDB" id="A0A077WGR6"/>
<comment type="subcellular location">
    <subcellularLocation>
        <location evidence="1">Chromosome</location>
    </subcellularLocation>
</comment>
<feature type="region of interest" description="Disordered" evidence="10">
    <location>
        <begin position="298"/>
        <end position="321"/>
    </location>
</feature>
<keyword evidence="3" id="KW-0158">Chromosome</keyword>
<evidence type="ECO:0000256" key="7">
    <source>
        <dbReference type="ARBA" id="ARBA00022833"/>
    </source>
</evidence>
<dbReference type="Pfam" id="PF09740">
    <property type="entry name" value="DUF2043"/>
    <property type="match status" value="1"/>
</dbReference>
<keyword evidence="8" id="KW-0175">Coiled coil</keyword>
<evidence type="ECO:0000256" key="1">
    <source>
        <dbReference type="ARBA" id="ARBA00004286"/>
    </source>
</evidence>
<evidence type="ECO:0000256" key="10">
    <source>
        <dbReference type="SAM" id="MobiDB-lite"/>
    </source>
</evidence>
<name>A0A077WGR6_9FUNG</name>
<reference evidence="12" key="1">
    <citation type="journal article" date="2014" name="Genome Announc.">
        <title>De novo whole-genome sequence and genome annotation of Lichtheimia ramosa.</title>
        <authorList>
            <person name="Linde J."/>
            <person name="Schwartze V."/>
            <person name="Binder U."/>
            <person name="Lass-Florl C."/>
            <person name="Voigt K."/>
            <person name="Horn F."/>
        </authorList>
    </citation>
    <scope>NUCLEOTIDE SEQUENCE</scope>
    <source>
        <strain evidence="12">JMRC FSU:6197</strain>
    </source>
</reference>
<dbReference type="GO" id="GO:0009411">
    <property type="term" value="P:response to UV"/>
    <property type="evidence" value="ECO:0007669"/>
    <property type="project" value="InterPro"/>
</dbReference>
<dbReference type="GO" id="GO:0006283">
    <property type="term" value="P:transcription-coupled nucleotide-excision repair"/>
    <property type="evidence" value="ECO:0007669"/>
    <property type="project" value="TreeGrafter"/>
</dbReference>
<dbReference type="OrthoDB" id="5594015at2759"/>
<keyword evidence="9" id="KW-0234">DNA repair</keyword>
<dbReference type="InterPro" id="IPR049431">
    <property type="entry name" value="UVSSA_C"/>
</dbReference>
<evidence type="ECO:0000256" key="3">
    <source>
        <dbReference type="ARBA" id="ARBA00022454"/>
    </source>
</evidence>
<sequence length="606" mass="70020">MVCTTENRACTAEELFQRSHRFRELLADDFPAFLSLTVGIQKRSLPPPSNVAAKLKQYAIALVKAWHEKYAALYRPLGIGYDYLLHQGFLAQGTSSLASIHASHDNQTQMRAIYQRRMAQIKREMEEHFDLMKENLNSMEGVFDILVPRNEVSSGESIDFDALMKADYSSGAADTGEKYREDILSHGLASNRYKIEIDLSENPLEDVHESEENKVLYEQLRESHRLLINKHLPMLNTWIKSLGRMDHPDRDKLLKQLLSLKTKITHDTLRKADLLGIEQQQQERDEEEDDYLEELFEDVPLDGPSNQPSKDKKNGGLSTKLPPAQRIFPLAYEPGLEEDVTYNKAAVFPQLPPKPERESHDQEQDDTGKGKGKARATTITREELLKKAPVVEVGYGGTYRIIDCEIDILTWIFFDRGDDLYYWDKSNVQFNSSGLERQHRFMGTGEGTHEMPEKLLDQLTKRATYYKDKMPTQVPACRAPLRNGQLCPRRDLVTCPFHGKIIPRDEIGRPIDQEDQQQQSSSNKSLWEDIEGDVMRQQGQEQIDTKRKKRKKQQNNTNLIDIRQKKENSYARLQKKLDTPNVRRMVEEAQDYERSIKSRNRNANVW</sequence>
<keyword evidence="7" id="KW-0862">Zinc</keyword>
<dbReference type="EMBL" id="LK023320">
    <property type="protein sequence ID" value="CDS06560.1"/>
    <property type="molecule type" value="Genomic_DNA"/>
</dbReference>
<organism evidence="12">
    <name type="scientific">Lichtheimia ramosa</name>
    <dbReference type="NCBI Taxonomy" id="688394"/>
    <lineage>
        <taxon>Eukaryota</taxon>
        <taxon>Fungi</taxon>
        <taxon>Fungi incertae sedis</taxon>
        <taxon>Mucoromycota</taxon>
        <taxon>Mucoromycotina</taxon>
        <taxon>Mucoromycetes</taxon>
        <taxon>Mucorales</taxon>
        <taxon>Lichtheimiaceae</taxon>
        <taxon>Lichtheimia</taxon>
    </lineage>
</organism>
<proteinExistence type="inferred from homology"/>
<feature type="compositionally biased region" description="Basic and acidic residues" evidence="10">
    <location>
        <begin position="354"/>
        <end position="369"/>
    </location>
</feature>
<evidence type="ECO:0000256" key="5">
    <source>
        <dbReference type="ARBA" id="ARBA00022763"/>
    </source>
</evidence>
<evidence type="ECO:0000313" key="12">
    <source>
        <dbReference type="EMBL" id="CDS06560.1"/>
    </source>
</evidence>
<keyword evidence="5" id="KW-0227">DNA damage</keyword>
<dbReference type="InterPro" id="IPR018610">
    <property type="entry name" value="UVSSA"/>
</dbReference>
<dbReference type="PANTHER" id="PTHR28670:SF1">
    <property type="entry name" value="UV-STIMULATED SCAFFOLD PROTEIN A"/>
    <property type="match status" value="1"/>
</dbReference>
<evidence type="ECO:0000256" key="8">
    <source>
        <dbReference type="ARBA" id="ARBA00023054"/>
    </source>
</evidence>
<dbReference type="Pfam" id="PF20867">
    <property type="entry name" value="UVSSA_N"/>
    <property type="match status" value="1"/>
</dbReference>
<evidence type="ECO:0000256" key="2">
    <source>
        <dbReference type="ARBA" id="ARBA00009240"/>
    </source>
</evidence>
<dbReference type="GO" id="GO:0005694">
    <property type="term" value="C:chromosome"/>
    <property type="evidence" value="ECO:0007669"/>
    <property type="project" value="UniProtKB-SubCell"/>
</dbReference>
<evidence type="ECO:0000256" key="9">
    <source>
        <dbReference type="ARBA" id="ARBA00023204"/>
    </source>
</evidence>
<evidence type="ECO:0000256" key="4">
    <source>
        <dbReference type="ARBA" id="ARBA00022723"/>
    </source>
</evidence>
<dbReference type="InterPro" id="IPR049408">
    <property type="entry name" value="UVSSA_N_a-solenoid_rpt"/>
</dbReference>
<keyword evidence="6" id="KW-0863">Zinc-finger</keyword>
<dbReference type="GO" id="GO:0000993">
    <property type="term" value="F:RNA polymerase II complex binding"/>
    <property type="evidence" value="ECO:0007669"/>
    <property type="project" value="TreeGrafter"/>
</dbReference>
<feature type="region of interest" description="Disordered" evidence="10">
    <location>
        <begin position="506"/>
        <end position="567"/>
    </location>
</feature>
<comment type="similarity">
    <text evidence="2">Belongs to the UVSSA family.</text>
</comment>
<evidence type="ECO:0000256" key="6">
    <source>
        <dbReference type="ARBA" id="ARBA00022771"/>
    </source>
</evidence>
<dbReference type="GO" id="GO:0008270">
    <property type="term" value="F:zinc ion binding"/>
    <property type="evidence" value="ECO:0007669"/>
    <property type="project" value="UniProtKB-KW"/>
</dbReference>
<protein>
    <recommendedName>
        <fullName evidence="11">UV-stimulated scaffold protein A C-terminal domain-containing protein</fullName>
    </recommendedName>
</protein>
<evidence type="ECO:0000259" key="11">
    <source>
        <dbReference type="Pfam" id="PF09740"/>
    </source>
</evidence>
<feature type="region of interest" description="Disordered" evidence="10">
    <location>
        <begin position="350"/>
        <end position="376"/>
    </location>
</feature>
<keyword evidence="4" id="KW-0479">Metal-binding</keyword>
<accession>A0A077WGR6</accession>